<protein>
    <recommendedName>
        <fullName evidence="3">Fe2OG dioxygenase domain-containing protein</fullName>
    </recommendedName>
</protein>
<evidence type="ECO:0008006" key="3">
    <source>
        <dbReference type="Google" id="ProtNLM"/>
    </source>
</evidence>
<accession>A0ABX6A2W3</accession>
<keyword evidence="2" id="KW-1185">Reference proteome</keyword>
<dbReference type="Gene3D" id="2.60.120.620">
    <property type="entry name" value="q2cbj1_9rhob like domain"/>
    <property type="match status" value="1"/>
</dbReference>
<sequence length="279" mass="31311">MQQQTMTKVTGLRADSDFFRFEERDELDYQLVLDVLHGRRLGVIFRSVIPQAARKELTDRFWRSPALRHREGEPSHYVGAYHWNKSTATYLDETAEVIEDVKAVIDVPGSPWATFREGMAQALAQEGASLRLAEMNGRSACPALIRAWDQPGQFSLDPHEDSAQCQDPRQVGFEIQNVIQHSICAVNMCVEHTAGGRLVVWNIRPDDEARRALGIELTGIPYPPESLAEFDEIRLDIREGDIYAFNGAFVHAVDANTGNRSTVSYIMGFTGADTVVSWT</sequence>
<keyword evidence="1" id="KW-0614">Plasmid</keyword>
<dbReference type="EMBL" id="CP043960">
    <property type="protein sequence ID" value="QER90437.1"/>
    <property type="molecule type" value="Genomic_DNA"/>
</dbReference>
<gene>
    <name evidence="1" type="ORF">F3L20_32730</name>
</gene>
<proteinExistence type="predicted"/>
<geneLocation type="plasmid" evidence="1 2">
    <name>unnamed1</name>
</geneLocation>
<dbReference type="SUPFAM" id="SSF51197">
    <property type="entry name" value="Clavaminate synthase-like"/>
    <property type="match status" value="1"/>
</dbReference>
<dbReference type="Proteomes" id="UP000324308">
    <property type="component" value="Plasmid unnamed1"/>
</dbReference>
<name>A0ABX6A2W3_STRTE</name>
<reference evidence="1 2" key="1">
    <citation type="submission" date="2019-09" db="EMBL/GenBank/DDBJ databases">
        <title>Draft genome sequence of the Ebosin-producing strain Streptomyces sp. 139.</title>
        <authorList>
            <person name="Ai L."/>
            <person name="Geng M."/>
            <person name="Ma M."/>
            <person name="Bai L."/>
        </authorList>
    </citation>
    <scope>NUCLEOTIDE SEQUENCE [LARGE SCALE GENOMIC DNA]</scope>
    <source>
        <strain evidence="1 2">139</strain>
        <plasmid evidence="1 2">unnamed1</plasmid>
    </source>
</reference>
<evidence type="ECO:0000313" key="2">
    <source>
        <dbReference type="Proteomes" id="UP000324308"/>
    </source>
</evidence>
<organism evidence="1 2">
    <name type="scientific">Streptomyces tendae</name>
    <dbReference type="NCBI Taxonomy" id="1932"/>
    <lineage>
        <taxon>Bacteria</taxon>
        <taxon>Bacillati</taxon>
        <taxon>Actinomycetota</taxon>
        <taxon>Actinomycetes</taxon>
        <taxon>Kitasatosporales</taxon>
        <taxon>Streptomycetaceae</taxon>
        <taxon>Streptomyces</taxon>
    </lineage>
</organism>
<dbReference type="RefSeq" id="WP_150157712.1">
    <property type="nucleotide sequence ID" value="NZ_CP043960.1"/>
</dbReference>
<evidence type="ECO:0000313" key="1">
    <source>
        <dbReference type="EMBL" id="QER90437.1"/>
    </source>
</evidence>